<evidence type="ECO:0000256" key="7">
    <source>
        <dbReference type="ARBA" id="ARBA00022692"/>
    </source>
</evidence>
<comment type="pathway">
    <text evidence="2">Protein modification; protein glycosylation.</text>
</comment>
<evidence type="ECO:0000256" key="9">
    <source>
        <dbReference type="ARBA" id="ARBA00022968"/>
    </source>
</evidence>
<keyword evidence="7 12" id="KW-0812">Transmembrane</keyword>
<evidence type="ECO:0000259" key="13">
    <source>
        <dbReference type="Pfam" id="PF02434"/>
    </source>
</evidence>
<evidence type="ECO:0000256" key="11">
    <source>
        <dbReference type="ARBA" id="ARBA00023136"/>
    </source>
</evidence>
<dbReference type="PANTHER" id="PTHR23033:SF50">
    <property type="entry name" value="HEXOSYLTRANSFERASE"/>
    <property type="match status" value="1"/>
</dbReference>
<evidence type="ECO:0000256" key="6">
    <source>
        <dbReference type="ARBA" id="ARBA00022679"/>
    </source>
</evidence>
<evidence type="ECO:0000256" key="8">
    <source>
        <dbReference type="ARBA" id="ARBA00022741"/>
    </source>
</evidence>
<feature type="domain" description="Fringe-like glycosyltransferase" evidence="13">
    <location>
        <begin position="76"/>
        <end position="239"/>
    </location>
</feature>
<evidence type="ECO:0000256" key="2">
    <source>
        <dbReference type="ARBA" id="ARBA00004922"/>
    </source>
</evidence>
<dbReference type="InterPro" id="IPR003378">
    <property type="entry name" value="Fringe-like_glycosylTrfase"/>
</dbReference>
<keyword evidence="8" id="KW-0547">Nucleotide-binding</keyword>
<sequence>MFPDRTHTALPYHKGTEATTHTRKRKCGVLSLRSNSKSVVGLIFLMVIFVFWKIDFTQHSSRVVSGVNSRPTDPKLAIFVLTSSKTFKSRGYAVMNTWGRVAEERGIPVYFAASAVGAQRFGFHTLDIPETDYEHIYKRTYLALEQLHQQGKYDWIMKVDDDTYVNVDELLGALALENPNSIRLLGHMDSGPITRVHSCFGGPGYILSRGLMNVVGPHLAECRRSVNRGAEDVLLADCIGLHKPEWFDGCLPFRSDVKDIIEDLTGNPVEDTLTIDALMQPIGNVSWMNTIEPVYSFPPPVRVTKLSQSKPAKLITAFKPPMSEFLHAPLLERFVGLPDEYIDEMDLSPGSGNQRHWHTYYNRYWSLSEAYTLHKVLPQKMYELHHFYQTKA</sequence>
<evidence type="ECO:0000256" key="12">
    <source>
        <dbReference type="SAM" id="Phobius"/>
    </source>
</evidence>
<feature type="transmembrane region" description="Helical" evidence="12">
    <location>
        <begin position="34"/>
        <end position="52"/>
    </location>
</feature>
<dbReference type="Gene3D" id="3.90.550.50">
    <property type="match status" value="1"/>
</dbReference>
<dbReference type="EC" id="2.4.1.122" evidence="4"/>
<evidence type="ECO:0000256" key="1">
    <source>
        <dbReference type="ARBA" id="ARBA00004606"/>
    </source>
</evidence>
<evidence type="ECO:0000256" key="5">
    <source>
        <dbReference type="ARBA" id="ARBA00022676"/>
    </source>
</evidence>
<keyword evidence="5" id="KW-0328">Glycosyltransferase</keyword>
<name>A0ABR2VNH5_9FUNG</name>
<evidence type="ECO:0000256" key="4">
    <source>
        <dbReference type="ARBA" id="ARBA00012557"/>
    </source>
</evidence>
<evidence type="ECO:0000256" key="10">
    <source>
        <dbReference type="ARBA" id="ARBA00022989"/>
    </source>
</evidence>
<comment type="subcellular location">
    <subcellularLocation>
        <location evidence="1">Membrane</location>
        <topology evidence="1">Single-pass type II membrane protein</topology>
    </subcellularLocation>
</comment>
<comment type="caution">
    <text evidence="14">The sequence shown here is derived from an EMBL/GenBank/DDBJ whole genome shotgun (WGS) entry which is preliminary data.</text>
</comment>
<evidence type="ECO:0000256" key="3">
    <source>
        <dbReference type="ARBA" id="ARBA00006462"/>
    </source>
</evidence>
<proteinExistence type="inferred from homology"/>
<accession>A0ABR2VNH5</accession>
<keyword evidence="10 12" id="KW-1133">Transmembrane helix</keyword>
<dbReference type="Proteomes" id="UP001479436">
    <property type="component" value="Unassembled WGS sequence"/>
</dbReference>
<comment type="similarity">
    <text evidence="3">Belongs to the glycosyltransferase 31 family. Beta3-Gal-T subfamily.</text>
</comment>
<keyword evidence="6" id="KW-0808">Transferase</keyword>
<evidence type="ECO:0000313" key="15">
    <source>
        <dbReference type="Proteomes" id="UP001479436"/>
    </source>
</evidence>
<keyword evidence="11 12" id="KW-0472">Membrane</keyword>
<keyword evidence="15" id="KW-1185">Reference proteome</keyword>
<gene>
    <name evidence="14" type="ORF">K7432_015146</name>
</gene>
<dbReference type="InterPro" id="IPR026050">
    <property type="entry name" value="C1GALT1/C1GALT1_chp1"/>
</dbReference>
<organism evidence="14 15">
    <name type="scientific">Basidiobolus ranarum</name>
    <dbReference type="NCBI Taxonomy" id="34480"/>
    <lineage>
        <taxon>Eukaryota</taxon>
        <taxon>Fungi</taxon>
        <taxon>Fungi incertae sedis</taxon>
        <taxon>Zoopagomycota</taxon>
        <taxon>Entomophthoromycotina</taxon>
        <taxon>Basidiobolomycetes</taxon>
        <taxon>Basidiobolales</taxon>
        <taxon>Basidiobolaceae</taxon>
        <taxon>Basidiobolus</taxon>
    </lineage>
</organism>
<keyword evidence="9" id="KW-0735">Signal-anchor</keyword>
<protein>
    <recommendedName>
        <fullName evidence="4">N-acetylgalactosaminide beta-1,3-galactosyltransferase</fullName>
        <ecNumber evidence="4">2.4.1.122</ecNumber>
    </recommendedName>
</protein>
<dbReference type="PANTHER" id="PTHR23033">
    <property type="entry name" value="BETA1,3-GALACTOSYLTRANSFERASE"/>
    <property type="match status" value="1"/>
</dbReference>
<dbReference type="EMBL" id="JASJQH010008821">
    <property type="protein sequence ID" value="KAK9686483.1"/>
    <property type="molecule type" value="Genomic_DNA"/>
</dbReference>
<evidence type="ECO:0000313" key="14">
    <source>
        <dbReference type="EMBL" id="KAK9686483.1"/>
    </source>
</evidence>
<reference evidence="14 15" key="1">
    <citation type="submission" date="2023-04" db="EMBL/GenBank/DDBJ databases">
        <title>Genome of Basidiobolus ranarum AG-B5.</title>
        <authorList>
            <person name="Stajich J.E."/>
            <person name="Carter-House D."/>
            <person name="Gryganskyi A."/>
        </authorList>
    </citation>
    <scope>NUCLEOTIDE SEQUENCE [LARGE SCALE GENOMIC DNA]</scope>
    <source>
        <strain evidence="14 15">AG-B5</strain>
    </source>
</reference>
<dbReference type="Pfam" id="PF02434">
    <property type="entry name" value="Fringe"/>
    <property type="match status" value="1"/>
</dbReference>